<comment type="function">
    <text evidence="6">Highly specific D-xylulose kinase which participates in the catabolism of xylose. Xylose is a major component of hemicelluloses such as xylan. Most fungi utilize D-xylose via three enzymatic reactions, xylose reductase (XR), xylitol dehydrogenase (XDH), and xylulokinase, to form xylulose 5-phosphate, which enters pentose phosphate pathway.</text>
</comment>
<dbReference type="STRING" id="231916.A0A409VNT1"/>
<dbReference type="Pfam" id="PF00370">
    <property type="entry name" value="FGGY_N"/>
    <property type="match status" value="1"/>
</dbReference>
<dbReference type="PANTHER" id="PTHR10196:SF57">
    <property type="entry name" value="XYLULOSE KINASE"/>
    <property type="match status" value="1"/>
</dbReference>
<keyword evidence="6" id="KW-0547">Nucleotide-binding</keyword>
<organism evidence="9 10">
    <name type="scientific">Gymnopilus dilepis</name>
    <dbReference type="NCBI Taxonomy" id="231916"/>
    <lineage>
        <taxon>Eukaryota</taxon>
        <taxon>Fungi</taxon>
        <taxon>Dikarya</taxon>
        <taxon>Basidiomycota</taxon>
        <taxon>Agaricomycotina</taxon>
        <taxon>Agaricomycetes</taxon>
        <taxon>Agaricomycetidae</taxon>
        <taxon>Agaricales</taxon>
        <taxon>Agaricineae</taxon>
        <taxon>Hymenogastraceae</taxon>
        <taxon>Gymnopilus</taxon>
    </lineage>
</organism>
<dbReference type="Pfam" id="PF02782">
    <property type="entry name" value="FGGY_C"/>
    <property type="match status" value="1"/>
</dbReference>
<comment type="similarity">
    <text evidence="1 6">Belongs to the FGGY kinase family.</text>
</comment>
<name>A0A409VNT1_9AGAR</name>
<dbReference type="SUPFAM" id="SSF53067">
    <property type="entry name" value="Actin-like ATPase domain"/>
    <property type="match status" value="2"/>
</dbReference>
<evidence type="ECO:0000313" key="10">
    <source>
        <dbReference type="Proteomes" id="UP000284706"/>
    </source>
</evidence>
<keyword evidence="10" id="KW-1185">Reference proteome</keyword>
<protein>
    <recommendedName>
        <fullName evidence="6">Xylulose kinase</fullName>
        <ecNumber evidence="6">2.7.1.17</ecNumber>
    </recommendedName>
</protein>
<dbReference type="OrthoDB" id="1728974at2759"/>
<evidence type="ECO:0000256" key="4">
    <source>
        <dbReference type="ARBA" id="ARBA00022777"/>
    </source>
</evidence>
<dbReference type="GO" id="GO:0005997">
    <property type="term" value="P:xylulose metabolic process"/>
    <property type="evidence" value="ECO:0007669"/>
    <property type="project" value="TreeGrafter"/>
</dbReference>
<feature type="domain" description="Carbohydrate kinase FGGY C-terminal" evidence="8">
    <location>
        <begin position="299"/>
        <end position="498"/>
    </location>
</feature>
<evidence type="ECO:0000256" key="3">
    <source>
        <dbReference type="ARBA" id="ARBA00022679"/>
    </source>
</evidence>
<proteinExistence type="inferred from homology"/>
<comment type="caution">
    <text evidence="9">The sequence shown here is derived from an EMBL/GenBank/DDBJ whole genome shotgun (WGS) entry which is preliminary data.</text>
</comment>
<dbReference type="InterPro" id="IPR000577">
    <property type="entry name" value="Carb_kinase_FGGY"/>
</dbReference>
<dbReference type="InterPro" id="IPR042024">
    <property type="entry name" value="D-XK_euk"/>
</dbReference>
<dbReference type="PANTHER" id="PTHR10196">
    <property type="entry name" value="SUGAR KINASE"/>
    <property type="match status" value="1"/>
</dbReference>
<dbReference type="PIRSF" id="PIRSF000538">
    <property type="entry name" value="GlpK"/>
    <property type="match status" value="1"/>
</dbReference>
<comment type="catalytic activity">
    <reaction evidence="5 6">
        <text>D-xylulose + ATP = D-xylulose 5-phosphate + ADP + H(+)</text>
        <dbReference type="Rhea" id="RHEA:10964"/>
        <dbReference type="ChEBI" id="CHEBI:15378"/>
        <dbReference type="ChEBI" id="CHEBI:17140"/>
        <dbReference type="ChEBI" id="CHEBI:30616"/>
        <dbReference type="ChEBI" id="CHEBI:57737"/>
        <dbReference type="ChEBI" id="CHEBI:456216"/>
        <dbReference type="EC" id="2.7.1.17"/>
    </reaction>
</comment>
<dbReference type="InterPro" id="IPR018485">
    <property type="entry name" value="FGGY_C"/>
</dbReference>
<dbReference type="InterPro" id="IPR018484">
    <property type="entry name" value="FGGY_N"/>
</dbReference>
<feature type="domain" description="Carbohydrate kinase FGGY N-terminal" evidence="7">
    <location>
        <begin position="136"/>
        <end position="290"/>
    </location>
</feature>
<keyword evidence="2 6" id="KW-0859">Xylose metabolism</keyword>
<dbReference type="AlphaFoldDB" id="A0A409VNT1"/>
<dbReference type="GO" id="GO:0005829">
    <property type="term" value="C:cytosol"/>
    <property type="evidence" value="ECO:0007669"/>
    <property type="project" value="TreeGrafter"/>
</dbReference>
<dbReference type="Proteomes" id="UP000284706">
    <property type="component" value="Unassembled WGS sequence"/>
</dbReference>
<evidence type="ECO:0000259" key="8">
    <source>
        <dbReference type="Pfam" id="PF02782"/>
    </source>
</evidence>
<evidence type="ECO:0000313" key="9">
    <source>
        <dbReference type="EMBL" id="PPQ67897.1"/>
    </source>
</evidence>
<evidence type="ECO:0000256" key="6">
    <source>
        <dbReference type="RuleBase" id="RU367058"/>
    </source>
</evidence>
<dbReference type="GO" id="GO:0042732">
    <property type="term" value="P:D-xylose metabolic process"/>
    <property type="evidence" value="ECO:0007669"/>
    <property type="project" value="UniProtKB-UniRule"/>
</dbReference>
<evidence type="ECO:0000259" key="7">
    <source>
        <dbReference type="Pfam" id="PF00370"/>
    </source>
</evidence>
<dbReference type="GO" id="GO:0004856">
    <property type="term" value="F:D-xylulokinase activity"/>
    <property type="evidence" value="ECO:0007669"/>
    <property type="project" value="UniProtKB-UniRule"/>
</dbReference>
<dbReference type="Gene3D" id="3.30.420.40">
    <property type="match status" value="2"/>
</dbReference>
<evidence type="ECO:0000256" key="2">
    <source>
        <dbReference type="ARBA" id="ARBA00022629"/>
    </source>
</evidence>
<keyword evidence="4 6" id="KW-0418">Kinase</keyword>
<evidence type="ECO:0000256" key="5">
    <source>
        <dbReference type="ARBA" id="ARBA00048885"/>
    </source>
</evidence>
<dbReference type="FunCoup" id="A0A409VNT1">
    <property type="interactions" value="298"/>
</dbReference>
<keyword evidence="3 6" id="KW-0808">Transferase</keyword>
<reference evidence="9 10" key="1">
    <citation type="journal article" date="2018" name="Evol. Lett.">
        <title>Horizontal gene cluster transfer increased hallucinogenic mushroom diversity.</title>
        <authorList>
            <person name="Reynolds H.T."/>
            <person name="Vijayakumar V."/>
            <person name="Gluck-Thaler E."/>
            <person name="Korotkin H.B."/>
            <person name="Matheny P.B."/>
            <person name="Slot J.C."/>
        </authorList>
    </citation>
    <scope>NUCLEOTIDE SEQUENCE [LARGE SCALE GENOMIC DNA]</scope>
    <source>
        <strain evidence="9 10">SRW20</strain>
    </source>
</reference>
<sequence>MSSPASAGPLFLGLDLSTQQLKAVLLDKDSNIVHEAAVHFDRDLPHHGTTNGAIQGPDQGEVTSPVAMWIEAIDLLCQRLADGNVDFKAIASVSGAGQQHGSVYWSSSSDKLLASLDPSKSLAEQLSPGAFSSPKAPIWQDSSTTEDCKKLEAEVGGAQALADLTGSRAYERFTGNQILRIRRKFPEIYDATAHISLVSSFVASLFLGRIAPIDISDASGMNLMDVLTCKWDDKLLEICGGPTLRAKLGEEPVIGGTALGRVSDWWVKRWGFNPDCIVAPFTGDNPATVMAVGAPGDALLSLGTSTTFLLSIPPSSAPPKRFTSSHLLAHPTALENKIAMLCYKNGALAREQVRDRFANGQWQTFNELVESTPPGCNGTMGFYFPLPEIIPPNVVGEYFFNTEAIKATAKPQLVAENVPPSIHPRAILESQFLSIRSRIAAMLPSDAPHLHRLVIGGGSSQNLIIRQLAADLFGMDVYVSATKEAAASGGAVLAKYAWWKQSHPDGSFEEMTNGEVAGLQCVAKPRKEISEIYNGLVSIYDACEKQVVDLWAARIEQN</sequence>
<keyword evidence="6" id="KW-0119">Carbohydrate metabolism</keyword>
<dbReference type="EC" id="2.7.1.17" evidence="6"/>
<dbReference type="InterPro" id="IPR043129">
    <property type="entry name" value="ATPase_NBD"/>
</dbReference>
<dbReference type="GO" id="GO:0005524">
    <property type="term" value="F:ATP binding"/>
    <property type="evidence" value="ECO:0007669"/>
    <property type="project" value="UniProtKB-UniRule"/>
</dbReference>
<dbReference type="CDD" id="cd07776">
    <property type="entry name" value="ASKHA_NBD_FGGY_SpXK-like"/>
    <property type="match status" value="1"/>
</dbReference>
<gene>
    <name evidence="9" type="ORF">CVT26_007097</name>
</gene>
<dbReference type="EMBL" id="NHYE01005606">
    <property type="protein sequence ID" value="PPQ67897.1"/>
    <property type="molecule type" value="Genomic_DNA"/>
</dbReference>
<accession>A0A409VNT1</accession>
<dbReference type="InParanoid" id="A0A409VNT1"/>
<dbReference type="FunFam" id="3.30.420.40:FF:000118">
    <property type="entry name" value="Xylulose kinase 2"/>
    <property type="match status" value="1"/>
</dbReference>
<evidence type="ECO:0000256" key="1">
    <source>
        <dbReference type="ARBA" id="ARBA00009156"/>
    </source>
</evidence>
<keyword evidence="6" id="KW-0067">ATP-binding</keyword>